<evidence type="ECO:0000313" key="1">
    <source>
        <dbReference type="EMBL" id="KFG28614.1"/>
    </source>
</evidence>
<dbReference type="OrthoDB" id="198735at2759"/>
<proteinExistence type="predicted"/>
<reference evidence="1 2" key="1">
    <citation type="submission" date="2014-03" db="EMBL/GenBank/DDBJ databases">
        <authorList>
            <person name="Sibley D."/>
            <person name="Venepally P."/>
            <person name="Karamycheva S."/>
            <person name="Hadjithomas M."/>
            <person name="Khan A."/>
            <person name="Brunk B."/>
            <person name="Roos D."/>
            <person name="Caler E."/>
            <person name="Lorenzi H."/>
        </authorList>
    </citation>
    <scope>NUCLEOTIDE SEQUENCE [LARGE SCALE GENOMIC DNA]</scope>
    <source>
        <strain evidence="2">p89</strain>
    </source>
</reference>
<evidence type="ECO:0000313" key="2">
    <source>
        <dbReference type="Proteomes" id="UP000028828"/>
    </source>
</evidence>
<name>A0A086J8Z6_TOXGO</name>
<protein>
    <submittedName>
        <fullName evidence="1">Uncharacterized protein</fullName>
    </submittedName>
</protein>
<dbReference type="SMR" id="A0A086J8Z6"/>
<organism evidence="1 2">
    <name type="scientific">Toxoplasma gondii p89</name>
    <dbReference type="NCBI Taxonomy" id="943119"/>
    <lineage>
        <taxon>Eukaryota</taxon>
        <taxon>Sar</taxon>
        <taxon>Alveolata</taxon>
        <taxon>Apicomplexa</taxon>
        <taxon>Conoidasida</taxon>
        <taxon>Coccidia</taxon>
        <taxon>Eucoccidiorida</taxon>
        <taxon>Eimeriorina</taxon>
        <taxon>Sarcocystidae</taxon>
        <taxon>Toxoplasma</taxon>
    </lineage>
</organism>
<sequence length="310" mass="35196">MSPVGRLFLGSKLPAQTWQSFRLQPALPQFAQKRFFSGGAAKPSWHVAREHRFGPTLPDHAYYGEHATYNYFVLFIRGMRPYLEKIFGDCASTIKNAAVAVYRPVNAFVVKHNPDLRLQFVAFASFIATHMAITKEFNDMYQRLVDITSLLELQAAQLHASEGFWDSESEQQEARLQRHAEHRNDLETTWEEALREATLARNFDVLVSYLNHGTSDGCGEHGACGHSGQNGIPPSVTWNFNAMPYGKENPDTKTFPIPDHEQPYRAFSLGFTANNLSGNWGDYIDRQDNKNALMRPARMMFTDVFIPTTK</sequence>
<comment type="caution">
    <text evidence="1">The sequence shown here is derived from an EMBL/GenBank/DDBJ whole genome shotgun (WGS) entry which is preliminary data.</text>
</comment>
<accession>A0A086J8Z6</accession>
<dbReference type="Proteomes" id="UP000028828">
    <property type="component" value="Unassembled WGS sequence"/>
</dbReference>
<dbReference type="AlphaFoldDB" id="A0A086J8Z6"/>
<dbReference type="VEuPathDB" id="ToxoDB:TGP89_282180"/>
<dbReference type="EMBL" id="AEYI02002331">
    <property type="protein sequence ID" value="KFG28614.1"/>
    <property type="molecule type" value="Genomic_DNA"/>
</dbReference>
<gene>
    <name evidence="1" type="ORF">TGP89_282180</name>
</gene>